<dbReference type="GO" id="GO:0016020">
    <property type="term" value="C:membrane"/>
    <property type="evidence" value="ECO:0007669"/>
    <property type="project" value="UniProtKB-SubCell"/>
</dbReference>
<evidence type="ECO:0000313" key="15">
    <source>
        <dbReference type="EMBL" id="AYM55611.1"/>
    </source>
</evidence>
<dbReference type="EMBL" id="MG816148">
    <property type="protein sequence ID" value="AYM55611.1"/>
    <property type="molecule type" value="mRNA"/>
</dbReference>
<dbReference type="FunFam" id="1.10.630.10:FF:000011">
    <property type="entry name" value="Cytochrome P450 83B1"/>
    <property type="match status" value="1"/>
</dbReference>
<keyword evidence="6 12" id="KW-0479">Metal-binding</keyword>
<evidence type="ECO:0000256" key="6">
    <source>
        <dbReference type="ARBA" id="ARBA00022723"/>
    </source>
</evidence>
<keyword evidence="11 14" id="KW-0472">Membrane</keyword>
<dbReference type="InterPro" id="IPR017972">
    <property type="entry name" value="Cyt_P450_CS"/>
</dbReference>
<proteinExistence type="evidence at transcript level"/>
<dbReference type="GO" id="GO:0004497">
    <property type="term" value="F:monooxygenase activity"/>
    <property type="evidence" value="ECO:0007669"/>
    <property type="project" value="UniProtKB-KW"/>
</dbReference>
<evidence type="ECO:0000256" key="2">
    <source>
        <dbReference type="ARBA" id="ARBA00004167"/>
    </source>
</evidence>
<evidence type="ECO:0000256" key="11">
    <source>
        <dbReference type="ARBA" id="ARBA00023136"/>
    </source>
</evidence>
<protein>
    <submittedName>
        <fullName evidence="15">Cytochrome p450</fullName>
    </submittedName>
</protein>
<dbReference type="GO" id="GO:0005506">
    <property type="term" value="F:iron ion binding"/>
    <property type="evidence" value="ECO:0007669"/>
    <property type="project" value="InterPro"/>
</dbReference>
<name>A0A3G2CJU0_9ROSI</name>
<evidence type="ECO:0000256" key="8">
    <source>
        <dbReference type="ARBA" id="ARBA00023002"/>
    </source>
</evidence>
<dbReference type="AlphaFoldDB" id="A0A3G2CJU0"/>
<evidence type="ECO:0000256" key="5">
    <source>
        <dbReference type="ARBA" id="ARBA00022692"/>
    </source>
</evidence>
<evidence type="ECO:0000256" key="13">
    <source>
        <dbReference type="RuleBase" id="RU000461"/>
    </source>
</evidence>
<comment type="cofactor">
    <cofactor evidence="1 12">
        <name>heme</name>
        <dbReference type="ChEBI" id="CHEBI:30413"/>
    </cofactor>
</comment>
<dbReference type="PANTHER" id="PTHR47955:SF22">
    <property type="entry name" value="CYTOCHROME P450 83B1-LIKE"/>
    <property type="match status" value="1"/>
</dbReference>
<evidence type="ECO:0000256" key="7">
    <source>
        <dbReference type="ARBA" id="ARBA00022989"/>
    </source>
</evidence>
<feature type="binding site" description="axial binding residue" evidence="12">
    <location>
        <position position="446"/>
    </location>
    <ligand>
        <name>heme</name>
        <dbReference type="ChEBI" id="CHEBI:30413"/>
    </ligand>
    <ligandPart>
        <name>Fe</name>
        <dbReference type="ChEBI" id="CHEBI:18248"/>
    </ligandPart>
</feature>
<dbReference type="SUPFAM" id="SSF48264">
    <property type="entry name" value="Cytochrome P450"/>
    <property type="match status" value="1"/>
</dbReference>
<keyword evidence="10 13" id="KW-0503">Monooxygenase</keyword>
<evidence type="ECO:0000256" key="12">
    <source>
        <dbReference type="PIRSR" id="PIRSR602401-1"/>
    </source>
</evidence>
<evidence type="ECO:0000256" key="3">
    <source>
        <dbReference type="ARBA" id="ARBA00010617"/>
    </source>
</evidence>
<dbReference type="PROSITE" id="PS00086">
    <property type="entry name" value="CYTOCHROME_P450"/>
    <property type="match status" value="1"/>
</dbReference>
<gene>
    <name evidence="15" type="primary">CYP83F59</name>
</gene>
<sequence length="505" mass="57955">MAVTEILLLILLPLLLLPIFLLYFLNKPTTSRLPPGPKGLPLIGNLLQLDYTNIAKHLWLLSQNYGPLMSLKIGSRPTLIISSAEMAKQVLKTQDLEFCNRPLFAGPQRLSYNGIDLIFSPYGNYYREIRKICIVYLFNSNKMNSFRPIREDEVSRMIGKISKLAEESKPVNLTEHMMALTSGLICRVAFGRRYEDGGSEAKRFHRLLNETQFFFVAFFFSDYFPRFGWVLDKFSGMFSRLEKHFEEFDGFLQGLVDEQLNPNKEKPVSERGNILDVLLQFWKEDSIKDQEFTLDHVKSILLDVFVAGSDTSAAAVIWAMSFLMRRPELMKKAQDEVRNIVGNSGFVSDDDIQKLPYLKAVIKEIMRLQPTGPLLVPRETMQETNLGGFKIPEKTLVHINAFAIGRDPDVWEKPLEFNPDRFMNSEIDMIGQNFELIPFGAGRRICPGIIMGIANLELSLANLLYKFNWEMPARMKREDIDLDRVLPGLAVHKKDHLFLVPKKHI</sequence>
<comment type="similarity">
    <text evidence="3 13">Belongs to the cytochrome P450 family.</text>
</comment>
<keyword evidence="8 13" id="KW-0560">Oxidoreductase</keyword>
<dbReference type="Pfam" id="PF00067">
    <property type="entry name" value="p450"/>
    <property type="match status" value="1"/>
</dbReference>
<evidence type="ECO:0000256" key="4">
    <source>
        <dbReference type="ARBA" id="ARBA00022617"/>
    </source>
</evidence>
<keyword evidence="9 12" id="KW-0408">Iron</keyword>
<evidence type="ECO:0000256" key="10">
    <source>
        <dbReference type="ARBA" id="ARBA00023033"/>
    </source>
</evidence>
<keyword evidence="7 14" id="KW-1133">Transmembrane helix</keyword>
<dbReference type="InterPro" id="IPR002401">
    <property type="entry name" value="Cyt_P450_E_grp-I"/>
</dbReference>
<dbReference type="GO" id="GO:0016705">
    <property type="term" value="F:oxidoreductase activity, acting on paired donors, with incorporation or reduction of molecular oxygen"/>
    <property type="evidence" value="ECO:0007669"/>
    <property type="project" value="InterPro"/>
</dbReference>
<comment type="subcellular location">
    <subcellularLocation>
        <location evidence="2">Membrane</location>
        <topology evidence="2">Single-pass membrane protein</topology>
    </subcellularLocation>
</comment>
<dbReference type="InterPro" id="IPR036396">
    <property type="entry name" value="Cyt_P450_sf"/>
</dbReference>
<dbReference type="PANTHER" id="PTHR47955">
    <property type="entry name" value="CYTOCHROME P450 FAMILY 71 PROTEIN"/>
    <property type="match status" value="1"/>
</dbReference>
<evidence type="ECO:0000256" key="9">
    <source>
        <dbReference type="ARBA" id="ARBA00023004"/>
    </source>
</evidence>
<evidence type="ECO:0000256" key="14">
    <source>
        <dbReference type="SAM" id="Phobius"/>
    </source>
</evidence>
<keyword evidence="4 12" id="KW-0349">Heme</keyword>
<dbReference type="GO" id="GO:0020037">
    <property type="term" value="F:heme binding"/>
    <property type="evidence" value="ECO:0007669"/>
    <property type="project" value="InterPro"/>
</dbReference>
<dbReference type="Gene3D" id="1.10.630.10">
    <property type="entry name" value="Cytochrome P450"/>
    <property type="match status" value="1"/>
</dbReference>
<dbReference type="PRINTS" id="PR00463">
    <property type="entry name" value="EP450I"/>
</dbReference>
<organism evidence="15">
    <name type="scientific">Croton stellatopilosus</name>
    <dbReference type="NCBI Taxonomy" id="431156"/>
    <lineage>
        <taxon>Eukaryota</taxon>
        <taxon>Viridiplantae</taxon>
        <taxon>Streptophyta</taxon>
        <taxon>Embryophyta</taxon>
        <taxon>Tracheophyta</taxon>
        <taxon>Spermatophyta</taxon>
        <taxon>Magnoliopsida</taxon>
        <taxon>eudicotyledons</taxon>
        <taxon>Gunneridae</taxon>
        <taxon>Pentapetalae</taxon>
        <taxon>rosids</taxon>
        <taxon>fabids</taxon>
        <taxon>Malpighiales</taxon>
        <taxon>Euphorbiaceae</taxon>
        <taxon>Crotonoideae</taxon>
        <taxon>Crotoneae</taxon>
        <taxon>Croton</taxon>
    </lineage>
</organism>
<feature type="transmembrane region" description="Helical" evidence="14">
    <location>
        <begin position="6"/>
        <end position="25"/>
    </location>
</feature>
<keyword evidence="5 14" id="KW-0812">Transmembrane</keyword>
<accession>A0A3G2CJU0</accession>
<evidence type="ECO:0000256" key="1">
    <source>
        <dbReference type="ARBA" id="ARBA00001971"/>
    </source>
</evidence>
<dbReference type="InterPro" id="IPR001128">
    <property type="entry name" value="Cyt_P450"/>
</dbReference>
<dbReference type="PRINTS" id="PR00385">
    <property type="entry name" value="P450"/>
</dbReference>
<reference evidence="15" key="1">
    <citation type="submission" date="2018-01" db="EMBL/GenBank/DDBJ databases">
        <title>Identification of Cytochrome P450 in Croton stellatopilosus Transcriptome.</title>
        <authorList>
            <person name="Sintupachee S."/>
            <person name="De-Eknamkul W."/>
        </authorList>
    </citation>
    <scope>NUCLEOTIDE SEQUENCE</scope>
</reference>
<dbReference type="CDD" id="cd11072">
    <property type="entry name" value="CYP71-like"/>
    <property type="match status" value="1"/>
</dbReference>